<reference evidence="2" key="1">
    <citation type="submission" date="2020-02" db="EMBL/GenBank/DDBJ databases">
        <authorList>
            <person name="Meier V. D."/>
        </authorList>
    </citation>
    <scope>NUCLEOTIDE SEQUENCE</scope>
    <source>
        <strain evidence="2">AVDCRST_MAG05</strain>
    </source>
</reference>
<dbReference type="AlphaFoldDB" id="A0A6J4T1V4"/>
<dbReference type="EMBL" id="CADCVM010000341">
    <property type="protein sequence ID" value="CAA9511517.1"/>
    <property type="molecule type" value="Genomic_DNA"/>
</dbReference>
<feature type="region of interest" description="Disordered" evidence="1">
    <location>
        <begin position="1"/>
        <end position="36"/>
    </location>
</feature>
<accession>A0A6J4T1V4</accession>
<evidence type="ECO:0000313" key="2">
    <source>
        <dbReference type="EMBL" id="CAA9511517.1"/>
    </source>
</evidence>
<gene>
    <name evidence="2" type="ORF">AVDCRST_MAG05-3054</name>
</gene>
<protein>
    <submittedName>
        <fullName evidence="2">Uncharacterized protein</fullName>
    </submittedName>
</protein>
<evidence type="ECO:0000256" key="1">
    <source>
        <dbReference type="SAM" id="MobiDB-lite"/>
    </source>
</evidence>
<name>A0A6J4T1V4_9ACTN</name>
<sequence>MTGEVGPQRDVPEEGGPDPTEDPILYLADQREEEEG</sequence>
<organism evidence="2">
    <name type="scientific">uncultured Rubrobacteraceae bacterium</name>
    <dbReference type="NCBI Taxonomy" id="349277"/>
    <lineage>
        <taxon>Bacteria</taxon>
        <taxon>Bacillati</taxon>
        <taxon>Actinomycetota</taxon>
        <taxon>Rubrobacteria</taxon>
        <taxon>Rubrobacterales</taxon>
        <taxon>Rubrobacteraceae</taxon>
        <taxon>environmental samples</taxon>
    </lineage>
</organism>
<proteinExistence type="predicted"/>